<evidence type="ECO:0000256" key="1">
    <source>
        <dbReference type="SAM" id="Coils"/>
    </source>
</evidence>
<dbReference type="EMBL" id="CP002608">
    <property type="protein sequence ID" value="AEB41642.1"/>
    <property type="molecule type" value="Genomic_DNA"/>
</dbReference>
<keyword evidence="2" id="KW-1133">Transmembrane helix</keyword>
<proteinExistence type="predicted"/>
<feature type="transmembrane region" description="Helical" evidence="2">
    <location>
        <begin position="42"/>
        <end position="65"/>
    </location>
</feature>
<keyword evidence="4" id="KW-1185">Reference proteome</keyword>
<organism evidence="3 4">
    <name type="scientific">Chlamydia pecorum (strain ATCC VR-628 / DSM 29919 / E58)</name>
    <name type="common">Chlamydophila pecorum</name>
    <dbReference type="NCBI Taxonomy" id="331635"/>
    <lineage>
        <taxon>Bacteria</taxon>
        <taxon>Pseudomonadati</taxon>
        <taxon>Chlamydiota</taxon>
        <taxon>Chlamydiia</taxon>
        <taxon>Chlamydiales</taxon>
        <taxon>Chlamydiaceae</taxon>
        <taxon>Chlamydia/Chlamydophila group</taxon>
        <taxon>Chlamydia</taxon>
    </lineage>
</organism>
<evidence type="ECO:0000313" key="4">
    <source>
        <dbReference type="Proteomes" id="UP000008305"/>
    </source>
</evidence>
<dbReference type="KEGG" id="cpm:G5S_0689"/>
<feature type="transmembrane region" description="Helical" evidence="2">
    <location>
        <begin position="71"/>
        <end position="93"/>
    </location>
</feature>
<protein>
    <submittedName>
        <fullName evidence="3">Uncharacterized protein</fullName>
    </submittedName>
</protein>
<gene>
    <name evidence="3" type="ordered locus">G5S_0689</name>
</gene>
<feature type="transmembrane region" description="Helical" evidence="2">
    <location>
        <begin position="292"/>
        <end position="314"/>
    </location>
</feature>
<sequence>MFYIVKIFFVMSHNIDPSLKNPHINPIRVPVSFRERCPKTAAALRIMGIVLGIIAIAAATVLLVTGVSCGFPISVVLLGLGSAVLLGGAVSLVKNAVTSWKERNRNNLISSKTWNYQGIQKCNPKLNFDVPNTWPLFDRVKDLLSNYKLSVDSHTSSILEEICLDDKEVPPLQHLILENSSSSFSYKKHFVSGAERGENRDSLRELLLDEHTSLKEIVDDIVDNHKQCIELLEKRKDLLITEGHSSSLHVPGVEHRNLHLTQICSHIIDGLSAAGGVFSIKVPTLSPNMKKVWVAVTTVLMVSVVTAIVLAAIFASGGAFFIPVLASVAVSGGLLVVVFSYLTRYLLSKTKKNRRELIQGIKRSLDFNQLKAISDLQAQLLISLQYALEKEKKTALKYKDVQRRMAILKSSLARDFGDFGEIMQNIRARLAELRIREEDDVYSSDLLHTDETLKALSQKYSRLRNAVLVKEEEEKKLLKSNEANKMQEDLIELYGYFSDFLQYTKNVVSIAISMQNDLIKKVERNS</sequence>
<evidence type="ECO:0000313" key="3">
    <source>
        <dbReference type="EMBL" id="AEB41642.1"/>
    </source>
</evidence>
<feature type="coiled-coil region" evidence="1">
    <location>
        <begin position="453"/>
        <end position="489"/>
    </location>
</feature>
<keyword evidence="1" id="KW-0175">Coiled coil</keyword>
<name>A0AA34RDE8_CHLPE</name>
<feature type="transmembrane region" description="Helical" evidence="2">
    <location>
        <begin position="320"/>
        <end position="347"/>
    </location>
</feature>
<evidence type="ECO:0000256" key="2">
    <source>
        <dbReference type="SAM" id="Phobius"/>
    </source>
</evidence>
<reference evidence="3 4" key="1">
    <citation type="journal article" date="2011" name="J. Bacteriol.">
        <title>Genome sequence of the obligate intracellular animal pathogen Chlamydia pecorum E58.</title>
        <authorList>
            <person name="Mojica S."/>
            <person name="Huot Creasy H."/>
            <person name="Daugherty S."/>
            <person name="Read T.D."/>
            <person name="Kim T."/>
            <person name="Kaltenboeck B."/>
            <person name="Bavoil P."/>
            <person name="Myers G.S."/>
        </authorList>
    </citation>
    <scope>NUCLEOTIDE SEQUENCE [LARGE SCALE GENOMIC DNA]</scope>
    <source>
        <strain evidence="3 4">E58</strain>
    </source>
</reference>
<dbReference type="Proteomes" id="UP000008305">
    <property type="component" value="Chromosome"/>
</dbReference>
<keyword evidence="2" id="KW-0472">Membrane</keyword>
<accession>A0AA34RDE8</accession>
<keyword evidence="2" id="KW-0812">Transmembrane</keyword>
<dbReference type="AlphaFoldDB" id="A0AA34RDE8"/>